<organism evidence="1 2">
    <name type="scientific">Dysgonomonas mossii DSM 22836</name>
    <dbReference type="NCBI Taxonomy" id="742767"/>
    <lineage>
        <taxon>Bacteria</taxon>
        <taxon>Pseudomonadati</taxon>
        <taxon>Bacteroidota</taxon>
        <taxon>Bacteroidia</taxon>
        <taxon>Bacteroidales</taxon>
        <taxon>Dysgonomonadaceae</taxon>
        <taxon>Dysgonomonas</taxon>
    </lineage>
</organism>
<protein>
    <submittedName>
        <fullName evidence="1">Uncharacterized protein</fullName>
    </submittedName>
</protein>
<evidence type="ECO:0000313" key="2">
    <source>
        <dbReference type="Proteomes" id="UP000006420"/>
    </source>
</evidence>
<reference evidence="1 2" key="1">
    <citation type="submission" date="2011-04" db="EMBL/GenBank/DDBJ databases">
        <title>The Genome Sequence of Dysgonomonas mossii DSM 22836.</title>
        <authorList>
            <consortium name="The Broad Institute Genome Sequencing Platform"/>
            <person name="Earl A."/>
            <person name="Ward D."/>
            <person name="Feldgarden M."/>
            <person name="Gevers D."/>
            <person name="Pudlo N."/>
            <person name="Martens E."/>
            <person name="Allen-Vercoe E."/>
            <person name="Young S.K."/>
            <person name="Zeng Q."/>
            <person name="Gargeya S."/>
            <person name="Fitzgerald M."/>
            <person name="Haas B."/>
            <person name="Abouelleil A."/>
            <person name="Alvarado L."/>
            <person name="Arachchi H.M."/>
            <person name="Berlin A."/>
            <person name="Brown A."/>
            <person name="Chapman S.B."/>
            <person name="Chen Z."/>
            <person name="Dunbar C."/>
            <person name="Freedman E."/>
            <person name="Gearin G."/>
            <person name="Gellesch M."/>
            <person name="Goldberg J."/>
            <person name="Griggs A."/>
            <person name="Gujja S."/>
            <person name="Heiman D."/>
            <person name="Howarth C."/>
            <person name="Larson L."/>
            <person name="Lui A."/>
            <person name="MacDonald P.J.P."/>
            <person name="Mehta T."/>
            <person name="Montmayeur A."/>
            <person name="Murphy C."/>
            <person name="Neiman D."/>
            <person name="Pearson M."/>
            <person name="Priest M."/>
            <person name="Roberts A."/>
            <person name="Saif S."/>
            <person name="Shea T."/>
            <person name="Shenoy N."/>
            <person name="Sisk P."/>
            <person name="Stolte C."/>
            <person name="Sykes S."/>
            <person name="Yandava C."/>
            <person name="Wortman J."/>
            <person name="Nusbaum C."/>
            <person name="Birren B."/>
        </authorList>
    </citation>
    <scope>NUCLEOTIDE SEQUENCE [LARGE SCALE GENOMIC DNA]</scope>
    <source>
        <strain evidence="1 2">DSM 22836</strain>
    </source>
</reference>
<gene>
    <name evidence="1" type="ORF">HMPREF9456_03385</name>
</gene>
<comment type="caution">
    <text evidence="1">The sequence shown here is derived from an EMBL/GenBank/DDBJ whole genome shotgun (WGS) entry which is preliminary data.</text>
</comment>
<keyword evidence="2" id="KW-1185">Reference proteome</keyword>
<dbReference type="GeneID" id="78083975"/>
<dbReference type="OrthoDB" id="1073851at2"/>
<accession>F8X576</accession>
<dbReference type="RefSeq" id="WP_006844751.1">
    <property type="nucleotide sequence ID" value="NZ_AQWJ01000021.1"/>
</dbReference>
<proteinExistence type="predicted"/>
<sequence length="143" mass="16336">MEEIKAGDIMLNNWFHVNGYPMYVDSIFRDTVYLEFEGNEGDVWEENIKDLKPITLTEDILLKAGAKRLEENKVAIMLNGPATHLILMKVGTHWYPQIEQTGESVSDGVNTVHLNFIDYAHQAQILFKALTGNDLKIEVCRKI</sequence>
<name>F8X576_9BACT</name>
<evidence type="ECO:0000313" key="1">
    <source>
        <dbReference type="EMBL" id="EGK04682.1"/>
    </source>
</evidence>
<dbReference type="HOGENOM" id="CLU_1803084_0_0_10"/>
<dbReference type="STRING" id="742767.HMPREF9456_03385"/>
<dbReference type="Proteomes" id="UP000006420">
    <property type="component" value="Unassembled WGS sequence"/>
</dbReference>
<dbReference type="EMBL" id="ADLW01000022">
    <property type="protein sequence ID" value="EGK04682.1"/>
    <property type="molecule type" value="Genomic_DNA"/>
</dbReference>
<dbReference type="AlphaFoldDB" id="F8X576"/>